<accession>A0AAV9ZDG5</accession>
<dbReference type="Proteomes" id="UP001362999">
    <property type="component" value="Unassembled WGS sequence"/>
</dbReference>
<name>A0AAV9ZDG5_9AGAR</name>
<evidence type="ECO:0000313" key="1">
    <source>
        <dbReference type="EMBL" id="KAK6977927.1"/>
    </source>
</evidence>
<sequence>MGLKPSTSATETFLGWMGGFTAAADSRTSAPCVIGNPFTPASISDVLEVAVAFTGHTNTKPSKRKDGVKDTKLRIELGLEEDEFNNQYYRILILLHSSPPWAFIDYWVIKLSAGK</sequence>
<evidence type="ECO:0008006" key="3">
    <source>
        <dbReference type="Google" id="ProtNLM"/>
    </source>
</evidence>
<gene>
    <name evidence="1" type="ORF">R3P38DRAFT_2809715</name>
</gene>
<protein>
    <recommendedName>
        <fullName evidence="3">LAGLIDADG homing endonuclease</fullName>
    </recommendedName>
</protein>
<proteinExistence type="predicted"/>
<comment type="caution">
    <text evidence="1">The sequence shown here is derived from an EMBL/GenBank/DDBJ whole genome shotgun (WGS) entry which is preliminary data.</text>
</comment>
<organism evidence="1 2">
    <name type="scientific">Favolaschia claudopus</name>
    <dbReference type="NCBI Taxonomy" id="2862362"/>
    <lineage>
        <taxon>Eukaryota</taxon>
        <taxon>Fungi</taxon>
        <taxon>Dikarya</taxon>
        <taxon>Basidiomycota</taxon>
        <taxon>Agaricomycotina</taxon>
        <taxon>Agaricomycetes</taxon>
        <taxon>Agaricomycetidae</taxon>
        <taxon>Agaricales</taxon>
        <taxon>Marasmiineae</taxon>
        <taxon>Mycenaceae</taxon>
        <taxon>Favolaschia</taxon>
    </lineage>
</organism>
<dbReference type="AlphaFoldDB" id="A0AAV9ZDG5"/>
<dbReference type="EMBL" id="JAWWNJ010000163">
    <property type="protein sequence ID" value="KAK6977927.1"/>
    <property type="molecule type" value="Genomic_DNA"/>
</dbReference>
<keyword evidence="2" id="KW-1185">Reference proteome</keyword>
<evidence type="ECO:0000313" key="2">
    <source>
        <dbReference type="Proteomes" id="UP001362999"/>
    </source>
</evidence>
<reference evidence="1 2" key="1">
    <citation type="journal article" date="2024" name="J Genomics">
        <title>Draft genome sequencing and assembly of Favolaschia claudopus CIRM-BRFM 2984 isolated from oak limbs.</title>
        <authorList>
            <person name="Navarro D."/>
            <person name="Drula E."/>
            <person name="Chaduli D."/>
            <person name="Cazenave R."/>
            <person name="Ahrendt S."/>
            <person name="Wang J."/>
            <person name="Lipzen A."/>
            <person name="Daum C."/>
            <person name="Barry K."/>
            <person name="Grigoriev I.V."/>
            <person name="Favel A."/>
            <person name="Rosso M.N."/>
            <person name="Martin F."/>
        </authorList>
    </citation>
    <scope>NUCLEOTIDE SEQUENCE [LARGE SCALE GENOMIC DNA]</scope>
    <source>
        <strain evidence="1 2">CIRM-BRFM 2984</strain>
    </source>
</reference>